<protein>
    <submittedName>
        <fullName evidence="2">Uncharacterized protein</fullName>
    </submittedName>
</protein>
<name>A0AAV9PAE1_9PEZI</name>
<comment type="caution">
    <text evidence="2">The sequence shown here is derived from an EMBL/GenBank/DDBJ whole genome shotgun (WGS) entry which is preliminary data.</text>
</comment>
<dbReference type="AlphaFoldDB" id="A0AAV9PAE1"/>
<feature type="region of interest" description="Disordered" evidence="1">
    <location>
        <begin position="1"/>
        <end position="231"/>
    </location>
</feature>
<evidence type="ECO:0000256" key="1">
    <source>
        <dbReference type="SAM" id="MobiDB-lite"/>
    </source>
</evidence>
<keyword evidence="3" id="KW-1185">Reference proteome</keyword>
<dbReference type="EMBL" id="JAVRRT010000007">
    <property type="protein sequence ID" value="KAK5170271.1"/>
    <property type="molecule type" value="Genomic_DNA"/>
</dbReference>
<feature type="compositionally biased region" description="Basic residues" evidence="1">
    <location>
        <begin position="166"/>
        <end position="178"/>
    </location>
</feature>
<reference evidence="2 3" key="1">
    <citation type="submission" date="2023-08" db="EMBL/GenBank/DDBJ databases">
        <title>Black Yeasts Isolated from many extreme environments.</title>
        <authorList>
            <person name="Coleine C."/>
            <person name="Stajich J.E."/>
            <person name="Selbmann L."/>
        </authorList>
    </citation>
    <scope>NUCLEOTIDE SEQUENCE [LARGE SCALE GENOMIC DNA]</scope>
    <source>
        <strain evidence="2 3">CCFEE 5935</strain>
    </source>
</reference>
<feature type="compositionally biased region" description="Polar residues" evidence="1">
    <location>
        <begin position="1"/>
        <end position="11"/>
    </location>
</feature>
<dbReference type="GeneID" id="89926202"/>
<proteinExistence type="predicted"/>
<dbReference type="RefSeq" id="XP_064659469.1">
    <property type="nucleotide sequence ID" value="XM_064802108.1"/>
</dbReference>
<gene>
    <name evidence="2" type="ORF">LTR77_004858</name>
</gene>
<organism evidence="2 3">
    <name type="scientific">Saxophila tyrrhenica</name>
    <dbReference type="NCBI Taxonomy" id="1690608"/>
    <lineage>
        <taxon>Eukaryota</taxon>
        <taxon>Fungi</taxon>
        <taxon>Dikarya</taxon>
        <taxon>Ascomycota</taxon>
        <taxon>Pezizomycotina</taxon>
        <taxon>Dothideomycetes</taxon>
        <taxon>Dothideomycetidae</taxon>
        <taxon>Mycosphaerellales</taxon>
        <taxon>Extremaceae</taxon>
        <taxon>Saxophila</taxon>
    </lineage>
</organism>
<feature type="compositionally biased region" description="Basic and acidic residues" evidence="1">
    <location>
        <begin position="201"/>
        <end position="213"/>
    </location>
</feature>
<dbReference type="Proteomes" id="UP001337655">
    <property type="component" value="Unassembled WGS sequence"/>
</dbReference>
<feature type="compositionally biased region" description="Basic and acidic residues" evidence="1">
    <location>
        <begin position="179"/>
        <end position="192"/>
    </location>
</feature>
<accession>A0AAV9PAE1</accession>
<sequence>MSQYMPPTDQQLPPRPRAVSGASVNKYHPEHPSNLQPPTPQPSAPMAIPSRGQPPPPALGGQPIQGTPPVPNAAYYGTPMSQPVGPTPPVANANYYGSSPGYFGPQTPQLHPGYPGFPSSGPPTFQPQAYRPQVAQNASYPGQAPVDPNGYMRPVDPRRPSASSTHSRHSGKSRHSHGRRDSHQPRRRHSEDSYDDDDMTHDERRERDRRHSAGPEVKPVKRTKTHRPTLGDSVYSMFGVIKDALGPRDKPEKR</sequence>
<evidence type="ECO:0000313" key="3">
    <source>
        <dbReference type="Proteomes" id="UP001337655"/>
    </source>
</evidence>
<evidence type="ECO:0000313" key="2">
    <source>
        <dbReference type="EMBL" id="KAK5170271.1"/>
    </source>
</evidence>